<keyword evidence="2" id="KW-1185">Reference proteome</keyword>
<reference evidence="1" key="1">
    <citation type="submission" date="2016-12" db="EMBL/GenBank/DDBJ databases">
        <title>A murine herpesvirus closely related to ubiquitous human herpesviruses causes T-cell depletion.</title>
        <authorList>
            <person name="Patel S.J."/>
            <person name="Zhao G."/>
            <person name="Penna V.R."/>
            <person name="Park E."/>
            <person name="Lauron E.J."/>
            <person name="Harvey I.B."/>
            <person name="Beatty W.L."/>
            <person name="Plougastel-Douglas B."/>
            <person name="Poursine-Laurent J."/>
            <person name="Fremont D.H."/>
            <person name="Wang D."/>
            <person name="Yokoyama W.M."/>
        </authorList>
    </citation>
    <scope>NUCLEOTIDE SEQUENCE [LARGE SCALE GENOMIC DNA]</scope>
    <source>
        <strain evidence="1">YOK1</strain>
    </source>
</reference>
<evidence type="ECO:0000313" key="2">
    <source>
        <dbReference type="Proteomes" id="UP000202182"/>
    </source>
</evidence>
<protein>
    <submittedName>
        <fullName evidence="1">Uncharacterized protein</fullName>
    </submittedName>
</protein>
<dbReference type="EMBL" id="KY355735">
    <property type="protein sequence ID" value="APZ76308.1"/>
    <property type="molecule type" value="Genomic_DNA"/>
</dbReference>
<gene>
    <name evidence="1" type="primary">ORF93</name>
    <name evidence="1" type="ORF">MRV_0097</name>
</gene>
<evidence type="ECO:0000313" key="1">
    <source>
        <dbReference type="EMBL" id="APZ76308.1"/>
    </source>
</evidence>
<proteinExistence type="predicted"/>
<name>A0A1P8VIY3_9BETA</name>
<organism evidence="1">
    <name type="scientific">Murid betaherpesvirus 3</name>
    <dbReference type="NCBI Taxonomy" id="2560603"/>
    <lineage>
        <taxon>Viruses</taxon>
        <taxon>Duplodnaviria</taxon>
        <taxon>Heunggongvirae</taxon>
        <taxon>Peploviricota</taxon>
        <taxon>Herviviricetes</taxon>
        <taxon>Herpesvirales</taxon>
        <taxon>Orthoherpesviridae</taxon>
        <taxon>Betaherpesvirinae</taxon>
        <taxon>Roseolovirus</taxon>
        <taxon>Roseolovirus muridbeta3</taxon>
    </lineage>
</organism>
<dbReference type="KEGG" id="vg:30999434"/>
<dbReference type="Proteomes" id="UP000202182">
    <property type="component" value="Segment"/>
</dbReference>
<sequence length="108" mass="11919">MVGIFTALNSFISSIDMCVEQQNENIPAYNSPDKKEYACIACSQEALSINKSLCNNSTKLSNVPEYPTKQHFIFALTPIELFLTCLTLQVIIVSSTTPSSRTFSSTDI</sequence>
<accession>A0A1P8VIY3</accession>